<dbReference type="InterPro" id="IPR003737">
    <property type="entry name" value="GlcNAc_PI_deacetylase-related"/>
</dbReference>
<dbReference type="OrthoDB" id="9759749at2"/>
<dbReference type="Pfam" id="PF02585">
    <property type="entry name" value="PIG-L"/>
    <property type="match status" value="1"/>
</dbReference>
<evidence type="ECO:0000313" key="1">
    <source>
        <dbReference type="EMBL" id="SFN92719.1"/>
    </source>
</evidence>
<evidence type="ECO:0000313" key="2">
    <source>
        <dbReference type="Proteomes" id="UP000199036"/>
    </source>
</evidence>
<dbReference type="STRING" id="913024.SAMN05421741_11424"/>
<dbReference type="AlphaFoldDB" id="A0A1I5D0J3"/>
<dbReference type="EMBL" id="FOVI01000014">
    <property type="protein sequence ID" value="SFN92719.1"/>
    <property type="molecule type" value="Genomic_DNA"/>
</dbReference>
<sequence length="831" mass="94998">MKNNIIYIFCALFIQNVFAQKPQTPTPSEIYFKIEKLNVLASAMYIAAHPDDENTRLITYLTHHDKAYTNYLSLTRGNGGQNLISNELGTDLGVIRTNELWNARNIDGGKQFFSTADDFGFSKHPKEAFSKWDKDLLLKQMVYMIRKEQPDVIVNRFDHRTEGTTHGHHTASAQLSKLAFNLANDKNYKGLSQENAEIWQPKRLFFNVSWFFFGSKQAFDKADKSKYIPLNIGVFYNQLGKNNQEIASLSRSQHQSQGFGDMSSRGEEIDYVELVDGDALKSSNLFEGIDTSWNRIKGGNKIQPLVTQLIKEYDFKDPSKSINLLTKIYSEIDKLPETIWKTRKQNEVRELIKNCAGLFLDITTNEPYTTPNENVDVKVEVANRSNQNIVIKDVTINNKKKSVGKSLADQEVYYDYFQTKFTNQDYTNFKFIDNFNDFKNQFNSSIKNEIGLEVNGVYLSYTLPIQYHYKDVVKGEIYKPFHVVPAVSVQFKQPVYISNSNKNQNVSVVLSNYSDVEIDGKIIINKNEDTEISKKIREKVPNLVSLVLFSDETTFNLKPNEKNKEIIINKDFTEGKYFVGHNNGLSIVGTSGETKWVDYNHIPLNYYLKDSEAKVVSFNKSVLKKSKIGYIVGAGDEIPQVLKDVGYNVDFINLETIKSEDLSKYETIIVGIRAFNTESSLKTKNRLLFDYVKNGGTVITQYQTNGNLQTEEIAPYKLSIGRTRITDENAVVQFINPNETVLNKPFKITQENFKNWVQEQGLYYADEFAGEFQPVFTSHDFDEKDTNGALLIAKHGKGHYIYTGLSFFRQLPAGNTGALELFINLIELKNE</sequence>
<proteinExistence type="predicted"/>
<dbReference type="Proteomes" id="UP000199036">
    <property type="component" value="Unassembled WGS sequence"/>
</dbReference>
<dbReference type="InterPro" id="IPR029062">
    <property type="entry name" value="Class_I_gatase-like"/>
</dbReference>
<dbReference type="Gene3D" id="3.40.50.10320">
    <property type="entry name" value="LmbE-like"/>
    <property type="match status" value="1"/>
</dbReference>
<dbReference type="CDD" id="cd03143">
    <property type="entry name" value="A4_beta-galactosidase_middle_domain"/>
    <property type="match status" value="1"/>
</dbReference>
<dbReference type="RefSeq" id="WP_091523745.1">
    <property type="nucleotide sequence ID" value="NZ_FOVI01000014.1"/>
</dbReference>
<dbReference type="SUPFAM" id="SSF102588">
    <property type="entry name" value="LmbE-like"/>
    <property type="match status" value="1"/>
</dbReference>
<gene>
    <name evidence="1" type="ORF">SAMN05421741_11424</name>
</gene>
<name>A0A1I5D0J3_9FLAO</name>
<accession>A0A1I5D0J3</accession>
<keyword evidence="2" id="KW-1185">Reference proteome</keyword>
<dbReference type="SUPFAM" id="SSF52317">
    <property type="entry name" value="Class I glutamine amidotransferase-like"/>
    <property type="match status" value="1"/>
</dbReference>
<reference evidence="2" key="1">
    <citation type="submission" date="2016-10" db="EMBL/GenBank/DDBJ databases">
        <authorList>
            <person name="Varghese N."/>
            <person name="Submissions S."/>
        </authorList>
    </citation>
    <scope>NUCLEOTIDE SEQUENCE [LARGE SCALE GENOMIC DNA]</scope>
    <source>
        <strain evidence="2">DS-12</strain>
    </source>
</reference>
<protein>
    <submittedName>
        <fullName evidence="1">GlcNAc-PI de-N-acetylase</fullName>
    </submittedName>
</protein>
<dbReference type="InterPro" id="IPR024078">
    <property type="entry name" value="LmbE-like_dom_sf"/>
</dbReference>
<organism evidence="1 2">
    <name type="scientific">Paenimyroides ummariense</name>
    <dbReference type="NCBI Taxonomy" id="913024"/>
    <lineage>
        <taxon>Bacteria</taxon>
        <taxon>Pseudomonadati</taxon>
        <taxon>Bacteroidota</taxon>
        <taxon>Flavobacteriia</taxon>
        <taxon>Flavobacteriales</taxon>
        <taxon>Flavobacteriaceae</taxon>
        <taxon>Paenimyroides</taxon>
    </lineage>
</organism>